<dbReference type="Pfam" id="PF13668">
    <property type="entry name" value="Ferritin_2"/>
    <property type="match status" value="1"/>
</dbReference>
<gene>
    <name evidence="2" type="ORF">TGAMA5MH_07068</name>
</gene>
<evidence type="ECO:0000313" key="3">
    <source>
        <dbReference type="Proteomes" id="UP000236546"/>
    </source>
</evidence>
<comment type="caution">
    <text evidence="2">The sequence shown here is derived from an EMBL/GenBank/DDBJ whole genome shotgun (WGS) entry which is preliminary data.</text>
</comment>
<feature type="signal peptide" evidence="1">
    <location>
        <begin position="1"/>
        <end position="23"/>
    </location>
</feature>
<dbReference type="InterPro" id="IPR039254">
    <property type="entry name" value="Rds1"/>
</dbReference>
<sequence>MIGNALLQCAGLAALANLPLIRAVPFLQTPTTTFSAAETVTPAVVSVENVTSHGPFTGPPASTTGALTASTILASEIPSAPPAPGTFNYTADGKLHGAEPAPFTPNGGLGTNGSAPVSRPQSDFDYQSLALALYQEYLELDLFHFGLKNFSVNQFNASGLNADDRFLIEYMADQEVGHATLLTNILGAQAPKQCTYNYPVSNVREFLDFNQKITRVGEAGAYGFIPHLNNRPAAQLLLQSIAVEARQQLIFRQLGGQFPMPVWHIPAIPQSWAWTLLAPFISSCPTNQTRLIWQNFPALNILNQPNPARINASDAFNETTGGGINTLSTANITNSELCQNATNPTNQSLNCAPAITRNRTIPLSYPGRQVFLHWDTPGKLVGPNNSYVTSSTARVPRWAAWVSQLNVTYSPLLNINLRNRTAFTFQPNVSTWDHDPAINGTMFLALTNARLNVTPFNLSQLNPHVAALGVYQAG</sequence>
<protein>
    <recommendedName>
        <fullName evidence="4">Rds1</fullName>
    </recommendedName>
</protein>
<reference evidence="2 3" key="1">
    <citation type="submission" date="2017-02" db="EMBL/GenBank/DDBJ databases">
        <title>Genomes of Trichoderma spp. with biocontrol activity.</title>
        <authorList>
            <person name="Gardiner D."/>
            <person name="Kazan K."/>
            <person name="Vos C."/>
            <person name="Harvey P."/>
        </authorList>
    </citation>
    <scope>NUCLEOTIDE SEQUENCE [LARGE SCALE GENOMIC DNA]</scope>
    <source>
        <strain evidence="2 3">A5MH</strain>
    </source>
</reference>
<evidence type="ECO:0000256" key="1">
    <source>
        <dbReference type="SAM" id="SignalP"/>
    </source>
</evidence>
<dbReference type="EMBL" id="MTYH01000059">
    <property type="protein sequence ID" value="PNP41198.1"/>
    <property type="molecule type" value="Genomic_DNA"/>
</dbReference>
<evidence type="ECO:0000313" key="2">
    <source>
        <dbReference type="EMBL" id="PNP41198.1"/>
    </source>
</evidence>
<organism evidence="2 3">
    <name type="scientific">Trichoderma gamsii</name>
    <dbReference type="NCBI Taxonomy" id="398673"/>
    <lineage>
        <taxon>Eukaryota</taxon>
        <taxon>Fungi</taxon>
        <taxon>Dikarya</taxon>
        <taxon>Ascomycota</taxon>
        <taxon>Pezizomycotina</taxon>
        <taxon>Sordariomycetes</taxon>
        <taxon>Hypocreomycetidae</taxon>
        <taxon>Hypocreales</taxon>
        <taxon>Hypocreaceae</taxon>
        <taxon>Trichoderma</taxon>
    </lineage>
</organism>
<evidence type="ECO:0008006" key="4">
    <source>
        <dbReference type="Google" id="ProtNLM"/>
    </source>
</evidence>
<dbReference type="OrthoDB" id="2098436at2759"/>
<proteinExistence type="predicted"/>
<keyword evidence="1" id="KW-0732">Signal</keyword>
<accession>A0A2K0T6Q7</accession>
<dbReference type="Proteomes" id="UP000236546">
    <property type="component" value="Unassembled WGS sequence"/>
</dbReference>
<feature type="chain" id="PRO_5014383201" description="Rds1" evidence="1">
    <location>
        <begin position="24"/>
        <end position="474"/>
    </location>
</feature>
<dbReference type="PANTHER" id="PTHR38705">
    <property type="entry name" value="PROTEIN RDS1"/>
    <property type="match status" value="1"/>
</dbReference>
<name>A0A2K0T6Q7_9HYPO</name>
<dbReference type="AlphaFoldDB" id="A0A2K0T6Q7"/>
<dbReference type="PANTHER" id="PTHR38705:SF1">
    <property type="entry name" value="PROTEIN RDS1"/>
    <property type="match status" value="1"/>
</dbReference>